<feature type="signal peptide" evidence="1">
    <location>
        <begin position="1"/>
        <end position="26"/>
    </location>
</feature>
<organism evidence="2 3">
    <name type="scientific">Sphaerisporangium album</name>
    <dbReference type="NCBI Taxonomy" id="509200"/>
    <lineage>
        <taxon>Bacteria</taxon>
        <taxon>Bacillati</taxon>
        <taxon>Actinomycetota</taxon>
        <taxon>Actinomycetes</taxon>
        <taxon>Streptosporangiales</taxon>
        <taxon>Streptosporangiaceae</taxon>
        <taxon>Sphaerisporangium</taxon>
    </lineage>
</organism>
<evidence type="ECO:0000313" key="2">
    <source>
        <dbReference type="EMBL" id="RCG30514.1"/>
    </source>
</evidence>
<dbReference type="EMBL" id="QOIL01000007">
    <property type="protein sequence ID" value="RCG30514.1"/>
    <property type="molecule type" value="Genomic_DNA"/>
</dbReference>
<evidence type="ECO:0000313" key="3">
    <source>
        <dbReference type="Proteomes" id="UP000253094"/>
    </source>
</evidence>
<keyword evidence="3" id="KW-1185">Reference proteome</keyword>
<sequence>MRRNVFAALVLSGAFVLPAAATAAQASVPSDDLVNGGYESLTACQSAIPEIQQQGYSAQTLVCKAYSSTSAETPGQIWGVYRTGSLSEKTAGEMTTSEIPSE</sequence>
<reference evidence="2 3" key="1">
    <citation type="submission" date="2018-06" db="EMBL/GenBank/DDBJ databases">
        <title>Sphaerisporangium craniellae sp. nov., isolated from a marine sponge in the South China Sea.</title>
        <authorList>
            <person name="Li L."/>
        </authorList>
    </citation>
    <scope>NUCLEOTIDE SEQUENCE [LARGE SCALE GENOMIC DNA]</scope>
    <source>
        <strain evidence="2 3">CCTCC AA 208026</strain>
    </source>
</reference>
<dbReference type="RefSeq" id="WP_114029310.1">
    <property type="nucleotide sequence ID" value="NZ_QOIL01000007.1"/>
</dbReference>
<proteinExistence type="predicted"/>
<accession>A0A367FJP1</accession>
<keyword evidence="1" id="KW-0732">Signal</keyword>
<gene>
    <name evidence="2" type="ORF">DQ384_14480</name>
</gene>
<evidence type="ECO:0000256" key="1">
    <source>
        <dbReference type="SAM" id="SignalP"/>
    </source>
</evidence>
<dbReference type="AlphaFoldDB" id="A0A367FJP1"/>
<feature type="chain" id="PRO_5016777958" evidence="1">
    <location>
        <begin position="27"/>
        <end position="102"/>
    </location>
</feature>
<name>A0A367FJP1_9ACTN</name>
<protein>
    <submittedName>
        <fullName evidence="2">Uncharacterized protein</fullName>
    </submittedName>
</protein>
<comment type="caution">
    <text evidence="2">The sequence shown here is derived from an EMBL/GenBank/DDBJ whole genome shotgun (WGS) entry which is preliminary data.</text>
</comment>
<dbReference type="Proteomes" id="UP000253094">
    <property type="component" value="Unassembled WGS sequence"/>
</dbReference>